<evidence type="ECO:0000256" key="6">
    <source>
        <dbReference type="ARBA" id="ARBA00035166"/>
    </source>
</evidence>
<accession>A0A2H0REM1</accession>
<dbReference type="InterPro" id="IPR018269">
    <property type="entry name" value="Ribosomal_uS13_CS"/>
</dbReference>
<keyword evidence="4 7" id="KW-0689">Ribosomal protein</keyword>
<keyword evidence="7" id="KW-0820">tRNA-binding</keyword>
<dbReference type="FunFam" id="1.10.8.50:FF:000001">
    <property type="entry name" value="30S ribosomal protein S13"/>
    <property type="match status" value="1"/>
</dbReference>
<evidence type="ECO:0000313" key="11">
    <source>
        <dbReference type="Proteomes" id="UP000228767"/>
    </source>
</evidence>
<feature type="compositionally biased region" description="Basic residues" evidence="9">
    <location>
        <begin position="99"/>
        <end position="112"/>
    </location>
</feature>
<evidence type="ECO:0000256" key="8">
    <source>
        <dbReference type="RuleBase" id="RU003830"/>
    </source>
</evidence>
<dbReference type="GO" id="GO:0019843">
    <property type="term" value="F:rRNA binding"/>
    <property type="evidence" value="ECO:0007669"/>
    <property type="project" value="UniProtKB-UniRule"/>
</dbReference>
<evidence type="ECO:0000256" key="2">
    <source>
        <dbReference type="ARBA" id="ARBA00022730"/>
    </source>
</evidence>
<dbReference type="PROSITE" id="PS00646">
    <property type="entry name" value="RIBOSOMAL_S13_1"/>
    <property type="match status" value="1"/>
</dbReference>
<keyword evidence="5 7" id="KW-0687">Ribonucleoprotein</keyword>
<comment type="caution">
    <text evidence="10">The sequence shown here is derived from an EMBL/GenBank/DDBJ whole genome shotgun (WGS) entry which is preliminary data.</text>
</comment>
<dbReference type="HAMAP" id="MF_01315">
    <property type="entry name" value="Ribosomal_uS13"/>
    <property type="match status" value="1"/>
</dbReference>
<dbReference type="EMBL" id="PCYI01000019">
    <property type="protein sequence ID" value="PIR44836.1"/>
    <property type="molecule type" value="Genomic_DNA"/>
</dbReference>
<proteinExistence type="inferred from homology"/>
<dbReference type="Proteomes" id="UP000228767">
    <property type="component" value="Unassembled WGS sequence"/>
</dbReference>
<evidence type="ECO:0000313" key="10">
    <source>
        <dbReference type="EMBL" id="PIR44836.1"/>
    </source>
</evidence>
<evidence type="ECO:0000256" key="5">
    <source>
        <dbReference type="ARBA" id="ARBA00023274"/>
    </source>
</evidence>
<dbReference type="Gene3D" id="1.10.8.50">
    <property type="match status" value="1"/>
</dbReference>
<comment type="similarity">
    <text evidence="1 7 8">Belongs to the universal ribosomal protein uS13 family.</text>
</comment>
<feature type="region of interest" description="Disordered" evidence="9">
    <location>
        <begin position="85"/>
        <end position="126"/>
    </location>
</feature>
<dbReference type="PROSITE" id="PS50159">
    <property type="entry name" value="RIBOSOMAL_S13_2"/>
    <property type="match status" value="1"/>
</dbReference>
<evidence type="ECO:0000256" key="7">
    <source>
        <dbReference type="HAMAP-Rule" id="MF_01315"/>
    </source>
</evidence>
<dbReference type="InterPro" id="IPR001892">
    <property type="entry name" value="Ribosomal_uS13"/>
</dbReference>
<dbReference type="PIRSF" id="PIRSF002134">
    <property type="entry name" value="Ribosomal_S13"/>
    <property type="match status" value="1"/>
</dbReference>
<dbReference type="InterPro" id="IPR019980">
    <property type="entry name" value="Ribosomal_uS13_bac-type"/>
</dbReference>
<dbReference type="NCBIfam" id="TIGR03631">
    <property type="entry name" value="uS13_bact"/>
    <property type="match status" value="1"/>
</dbReference>
<comment type="function">
    <text evidence="7">Located at the top of the head of the 30S subunit, it contacts several helices of the 16S rRNA. In the 70S ribosome it contacts the 23S rRNA (bridge B1a) and protein L5 of the 50S subunit (bridge B1b), connecting the 2 subunits; these bridges are implicated in subunit movement. Contacts the tRNAs in the A and P-sites.</text>
</comment>
<protein>
    <recommendedName>
        <fullName evidence="6 7">Small ribosomal subunit protein uS13</fullName>
    </recommendedName>
</protein>
<gene>
    <name evidence="7" type="primary">rpsM</name>
    <name evidence="10" type="ORF">COV10_03050</name>
</gene>
<evidence type="ECO:0000256" key="3">
    <source>
        <dbReference type="ARBA" id="ARBA00022884"/>
    </source>
</evidence>
<dbReference type="GO" id="GO:0006412">
    <property type="term" value="P:translation"/>
    <property type="evidence" value="ECO:0007669"/>
    <property type="project" value="UniProtKB-UniRule"/>
</dbReference>
<name>A0A2H0REM1_9BACT</name>
<dbReference type="Gene3D" id="4.10.910.10">
    <property type="entry name" value="30s ribosomal protein s13, domain 2"/>
    <property type="match status" value="1"/>
</dbReference>
<comment type="subunit">
    <text evidence="7">Part of the 30S ribosomal subunit. Forms a loose heterodimer with protein S19. Forms two bridges to the 50S subunit in the 70S ribosome.</text>
</comment>
<reference evidence="10 11" key="1">
    <citation type="submission" date="2017-09" db="EMBL/GenBank/DDBJ databases">
        <title>Depth-based differentiation of microbial function through sediment-hosted aquifers and enrichment of novel symbionts in the deep terrestrial subsurface.</title>
        <authorList>
            <person name="Probst A.J."/>
            <person name="Ladd B."/>
            <person name="Jarett J.K."/>
            <person name="Geller-Mcgrath D.E."/>
            <person name="Sieber C.M."/>
            <person name="Emerson J.B."/>
            <person name="Anantharaman K."/>
            <person name="Thomas B.C."/>
            <person name="Malmstrom R."/>
            <person name="Stieglmeier M."/>
            <person name="Klingl A."/>
            <person name="Woyke T."/>
            <person name="Ryan C.M."/>
            <person name="Banfield J.F."/>
        </authorList>
    </citation>
    <scope>NUCLEOTIDE SEQUENCE [LARGE SCALE GENOMIC DNA]</scope>
    <source>
        <strain evidence="10">CG10_big_fil_rev_8_21_14_0_10_51_16</strain>
    </source>
</reference>
<organism evidence="10 11">
    <name type="scientific">Candidatus Vogelbacteria bacterium CG10_big_fil_rev_8_21_14_0_10_51_16</name>
    <dbReference type="NCBI Taxonomy" id="1975045"/>
    <lineage>
        <taxon>Bacteria</taxon>
        <taxon>Candidatus Vogeliibacteriota</taxon>
    </lineage>
</organism>
<dbReference type="AlphaFoldDB" id="A0A2H0REM1"/>
<keyword evidence="3 7" id="KW-0694">RNA-binding</keyword>
<dbReference type="GO" id="GO:0015935">
    <property type="term" value="C:small ribosomal subunit"/>
    <property type="evidence" value="ECO:0007669"/>
    <property type="project" value="TreeGrafter"/>
</dbReference>
<dbReference type="InterPro" id="IPR027437">
    <property type="entry name" value="Rbsml_uS13_C"/>
</dbReference>
<dbReference type="GO" id="GO:0000049">
    <property type="term" value="F:tRNA binding"/>
    <property type="evidence" value="ECO:0007669"/>
    <property type="project" value="UniProtKB-UniRule"/>
</dbReference>
<dbReference type="Pfam" id="PF00416">
    <property type="entry name" value="Ribosomal_S13"/>
    <property type="match status" value="1"/>
</dbReference>
<evidence type="ECO:0000256" key="4">
    <source>
        <dbReference type="ARBA" id="ARBA00022980"/>
    </source>
</evidence>
<sequence length="126" mass="14221">MRISAITLPDSKRMEIALTAIYGIGRSRAHSILDAANIPYGKKPPELTTDEGERVRKECEGHKIEGDLRREIGSSIKRLKEIGSYRGERHTRSLPVRGQRTKTNSRTRHGNVRKTMGSGKKKLDKK</sequence>
<dbReference type="GO" id="GO:0003735">
    <property type="term" value="F:structural constituent of ribosome"/>
    <property type="evidence" value="ECO:0007669"/>
    <property type="project" value="InterPro"/>
</dbReference>
<keyword evidence="2 7" id="KW-0699">rRNA-binding</keyword>
<evidence type="ECO:0000256" key="9">
    <source>
        <dbReference type="SAM" id="MobiDB-lite"/>
    </source>
</evidence>
<dbReference type="InterPro" id="IPR010979">
    <property type="entry name" value="Ribosomal_uS13-like_H2TH"/>
</dbReference>
<dbReference type="PANTHER" id="PTHR10871">
    <property type="entry name" value="30S RIBOSOMAL PROTEIN S13/40S RIBOSOMAL PROTEIN S18"/>
    <property type="match status" value="1"/>
</dbReference>
<dbReference type="SUPFAM" id="SSF46946">
    <property type="entry name" value="S13-like H2TH domain"/>
    <property type="match status" value="1"/>
</dbReference>
<evidence type="ECO:0000256" key="1">
    <source>
        <dbReference type="ARBA" id="ARBA00008080"/>
    </source>
</evidence>
<dbReference type="GO" id="GO:0005829">
    <property type="term" value="C:cytosol"/>
    <property type="evidence" value="ECO:0007669"/>
    <property type="project" value="TreeGrafter"/>
</dbReference>
<dbReference type="PANTHER" id="PTHR10871:SF1">
    <property type="entry name" value="SMALL RIBOSOMAL SUBUNIT PROTEIN US13M"/>
    <property type="match status" value="1"/>
</dbReference>